<reference evidence="1 2" key="1">
    <citation type="journal article" date="2023" name="bioRxiv">
        <title>High-quality genome assemblies of four members of thePodospora anserinaspecies complex.</title>
        <authorList>
            <person name="Ament-Velasquez S.L."/>
            <person name="Vogan A.A."/>
            <person name="Wallerman O."/>
            <person name="Hartmann F."/>
            <person name="Gautier V."/>
            <person name="Silar P."/>
            <person name="Giraud T."/>
            <person name="Johannesson H."/>
        </authorList>
    </citation>
    <scope>NUCLEOTIDE SEQUENCE [LARGE SCALE GENOMIC DNA]</scope>
    <source>
        <strain evidence="1 2">CBS 415.72m</strain>
    </source>
</reference>
<dbReference type="EMBL" id="JAFFHA010000007">
    <property type="protein sequence ID" value="KAK4653193.1"/>
    <property type="molecule type" value="Genomic_DNA"/>
</dbReference>
<gene>
    <name evidence="1" type="ORF">QC762_0081060</name>
</gene>
<sequence>MLNHLYLSNANLSLADEHLAKGQRGRCLKTVTGPGSAPFQRFWNHTQIKSLTGDPLRVLSDVLSSSSQWQLAQNPYCRPSNHCQPSCCPC</sequence>
<name>A0ABR0GBW7_9PEZI</name>
<evidence type="ECO:0000313" key="2">
    <source>
        <dbReference type="Proteomes" id="UP001323405"/>
    </source>
</evidence>
<keyword evidence="2" id="KW-1185">Reference proteome</keyword>
<dbReference type="Proteomes" id="UP001323405">
    <property type="component" value="Unassembled WGS sequence"/>
</dbReference>
<dbReference type="GeneID" id="87903638"/>
<accession>A0ABR0GBW7</accession>
<organism evidence="1 2">
    <name type="scientific">Podospora pseudocomata</name>
    <dbReference type="NCBI Taxonomy" id="2093779"/>
    <lineage>
        <taxon>Eukaryota</taxon>
        <taxon>Fungi</taxon>
        <taxon>Dikarya</taxon>
        <taxon>Ascomycota</taxon>
        <taxon>Pezizomycotina</taxon>
        <taxon>Sordariomycetes</taxon>
        <taxon>Sordariomycetidae</taxon>
        <taxon>Sordariales</taxon>
        <taxon>Podosporaceae</taxon>
        <taxon>Podospora</taxon>
    </lineage>
</organism>
<proteinExistence type="predicted"/>
<dbReference type="RefSeq" id="XP_062742168.1">
    <property type="nucleotide sequence ID" value="XM_062883906.1"/>
</dbReference>
<evidence type="ECO:0000313" key="1">
    <source>
        <dbReference type="EMBL" id="KAK4653193.1"/>
    </source>
</evidence>
<comment type="caution">
    <text evidence="1">The sequence shown here is derived from an EMBL/GenBank/DDBJ whole genome shotgun (WGS) entry which is preliminary data.</text>
</comment>
<protein>
    <submittedName>
        <fullName evidence="1">Uncharacterized protein</fullName>
    </submittedName>
</protein>